<sequence>MDSKELELLIYLITSAQGLPGEPRIYGSIRLTEAASKLCQIILEKDPQNEGVRKLAERIDRDKGKALSREEDFFGMLEEASGLLVDCM</sequence>
<gene>
    <name evidence="1" type="ORF">Lac1_27930</name>
</gene>
<keyword evidence="2" id="KW-1185">Reference proteome</keyword>
<dbReference type="Pfam" id="PF19585">
    <property type="entry name" value="DUF6092"/>
    <property type="match status" value="1"/>
</dbReference>
<dbReference type="EMBL" id="AP027742">
    <property type="protein sequence ID" value="BDZ78610.1"/>
    <property type="molecule type" value="Genomic_DNA"/>
</dbReference>
<organism evidence="1 2">
    <name type="scientific">Claveliimonas bilis</name>
    <dbReference type="NCBI Taxonomy" id="3028070"/>
    <lineage>
        <taxon>Bacteria</taxon>
        <taxon>Bacillati</taxon>
        <taxon>Bacillota</taxon>
        <taxon>Clostridia</taxon>
        <taxon>Lachnospirales</taxon>
        <taxon>Lachnospiraceae</taxon>
        <taxon>Claveliimonas</taxon>
    </lineage>
</organism>
<name>A0ABM8I5Z9_9FIRM</name>
<dbReference type="RefSeq" id="WP_316265668.1">
    <property type="nucleotide sequence ID" value="NZ_AP027742.1"/>
</dbReference>
<proteinExistence type="predicted"/>
<accession>A0ABM8I5Z9</accession>
<dbReference type="Proteomes" id="UP001305815">
    <property type="component" value="Chromosome"/>
</dbReference>
<protein>
    <submittedName>
        <fullName evidence="1">Uncharacterized protein</fullName>
    </submittedName>
</protein>
<reference evidence="2" key="1">
    <citation type="journal article" date="2023" name="Int. J. Syst. Evol. Microbiol.">
        <title>Claveliimonas bilis gen. nov., sp. nov., deoxycholic acid-producing bacteria isolated from human faeces, and reclassification of Sellimonas monacensis Zenner et al. 2021 as Claveliimonas monacensis comb. nov.</title>
        <authorList>
            <person name="Hisatomi A."/>
            <person name="Kastawa N.W.E.P.G."/>
            <person name="Song I."/>
            <person name="Ohkuma M."/>
            <person name="Fukiya S."/>
            <person name="Sakamoto M."/>
        </authorList>
    </citation>
    <scope>NUCLEOTIDE SEQUENCE [LARGE SCALE GENOMIC DNA]</scope>
    <source>
        <strain evidence="2">12BBH14</strain>
    </source>
</reference>
<evidence type="ECO:0000313" key="1">
    <source>
        <dbReference type="EMBL" id="BDZ78610.1"/>
    </source>
</evidence>
<evidence type="ECO:0000313" key="2">
    <source>
        <dbReference type="Proteomes" id="UP001305815"/>
    </source>
</evidence>
<dbReference type="InterPro" id="IPR046074">
    <property type="entry name" value="DUF6092"/>
</dbReference>